<dbReference type="OrthoDB" id="62952at2759"/>
<protein>
    <submittedName>
        <fullName evidence="1">Uncharacterized protein</fullName>
    </submittedName>
</protein>
<accession>A0A8K0W0S1</accession>
<organism evidence="1 2">
    <name type="scientific">Paraphoma chrysanthemicola</name>
    <dbReference type="NCBI Taxonomy" id="798071"/>
    <lineage>
        <taxon>Eukaryota</taxon>
        <taxon>Fungi</taxon>
        <taxon>Dikarya</taxon>
        <taxon>Ascomycota</taxon>
        <taxon>Pezizomycotina</taxon>
        <taxon>Dothideomycetes</taxon>
        <taxon>Pleosporomycetidae</taxon>
        <taxon>Pleosporales</taxon>
        <taxon>Pleosporineae</taxon>
        <taxon>Phaeosphaeriaceae</taxon>
        <taxon>Paraphoma</taxon>
    </lineage>
</organism>
<dbReference type="PANTHER" id="PTHR42085:SF1">
    <property type="entry name" value="F-BOX DOMAIN-CONTAINING PROTEIN"/>
    <property type="match status" value="1"/>
</dbReference>
<gene>
    <name evidence="1" type="ORF">FB567DRAFT_322725</name>
</gene>
<dbReference type="Proteomes" id="UP000813461">
    <property type="component" value="Unassembled WGS sequence"/>
</dbReference>
<name>A0A8K0W0S1_9PLEO</name>
<dbReference type="InterPro" id="IPR038883">
    <property type="entry name" value="AN11006-like"/>
</dbReference>
<dbReference type="PANTHER" id="PTHR42085">
    <property type="entry name" value="F-BOX DOMAIN-CONTAINING PROTEIN"/>
    <property type="match status" value="1"/>
</dbReference>
<comment type="caution">
    <text evidence="1">The sequence shown here is derived from an EMBL/GenBank/DDBJ whole genome shotgun (WGS) entry which is preliminary data.</text>
</comment>
<dbReference type="AlphaFoldDB" id="A0A8K0W0S1"/>
<proteinExistence type="predicted"/>
<sequence length="318" mass="37208">MSTITIYKPQVGVSARLKDRQLQQYTYTQLRQLSRDRGLDVSRLTEKREIIHTLVEHRLHAVEESAIYVTNTRRRNFFDLLGEIRNEIYNYILIEHDPLFACYELGDCRSIYGVSWIQLLWEPRLSTTYEVVKRLRNISRANCQLHREALSYFYAHNKFRVQSFKSNSFANFLNDIGSHGRANIRCVEFDTPYRTRYGETLFPCPNLRELEVVMPLGYALSGASCRLVHRSLHSLYEELPEGGQTIKLASRMNIFASLPSLRRLILVCMFPPELDEFGFHRSQDLRLEAAQHKACSAIRAQLKRQMASRHVHVEVWPL</sequence>
<keyword evidence="2" id="KW-1185">Reference proteome</keyword>
<reference evidence="1" key="1">
    <citation type="journal article" date="2021" name="Nat. Commun.">
        <title>Genetic determinants of endophytism in the Arabidopsis root mycobiome.</title>
        <authorList>
            <person name="Mesny F."/>
            <person name="Miyauchi S."/>
            <person name="Thiergart T."/>
            <person name="Pickel B."/>
            <person name="Atanasova L."/>
            <person name="Karlsson M."/>
            <person name="Huettel B."/>
            <person name="Barry K.W."/>
            <person name="Haridas S."/>
            <person name="Chen C."/>
            <person name="Bauer D."/>
            <person name="Andreopoulos W."/>
            <person name="Pangilinan J."/>
            <person name="LaButti K."/>
            <person name="Riley R."/>
            <person name="Lipzen A."/>
            <person name="Clum A."/>
            <person name="Drula E."/>
            <person name="Henrissat B."/>
            <person name="Kohler A."/>
            <person name="Grigoriev I.V."/>
            <person name="Martin F.M."/>
            <person name="Hacquard S."/>
        </authorList>
    </citation>
    <scope>NUCLEOTIDE SEQUENCE</scope>
    <source>
        <strain evidence="1">MPI-SDFR-AT-0120</strain>
    </source>
</reference>
<evidence type="ECO:0000313" key="2">
    <source>
        <dbReference type="Proteomes" id="UP000813461"/>
    </source>
</evidence>
<evidence type="ECO:0000313" key="1">
    <source>
        <dbReference type="EMBL" id="KAH7089020.1"/>
    </source>
</evidence>
<dbReference type="EMBL" id="JAGMVJ010000007">
    <property type="protein sequence ID" value="KAH7089020.1"/>
    <property type="molecule type" value="Genomic_DNA"/>
</dbReference>